<dbReference type="InterPro" id="IPR003593">
    <property type="entry name" value="AAA+_ATPase"/>
</dbReference>
<dbReference type="PROSITE" id="PS50893">
    <property type="entry name" value="ABC_TRANSPORTER_2"/>
    <property type="match status" value="1"/>
</dbReference>
<evidence type="ECO:0000313" key="6">
    <source>
        <dbReference type="EMBL" id="HGV97008.1"/>
    </source>
</evidence>
<name>A0A7C4TAM9_UNCW3</name>
<dbReference type="GO" id="GO:0005524">
    <property type="term" value="F:ATP binding"/>
    <property type="evidence" value="ECO:0007669"/>
    <property type="project" value="UniProtKB-KW"/>
</dbReference>
<gene>
    <name evidence="6" type="ORF">ENV60_01775</name>
</gene>
<dbReference type="InterPro" id="IPR003439">
    <property type="entry name" value="ABC_transporter-like_ATP-bd"/>
</dbReference>
<keyword evidence="3 6" id="KW-0067">ATP-binding</keyword>
<accession>A0A7C4TAM9</accession>
<comment type="caution">
    <text evidence="6">The sequence shown here is derived from an EMBL/GenBank/DDBJ whole genome shotgun (WGS) entry which is preliminary data.</text>
</comment>
<dbReference type="GO" id="GO:0016887">
    <property type="term" value="F:ATP hydrolysis activity"/>
    <property type="evidence" value="ECO:0007669"/>
    <property type="project" value="InterPro"/>
</dbReference>
<organism evidence="6">
    <name type="scientific">candidate division WOR-3 bacterium</name>
    <dbReference type="NCBI Taxonomy" id="2052148"/>
    <lineage>
        <taxon>Bacteria</taxon>
        <taxon>Bacteria division WOR-3</taxon>
    </lineage>
</organism>
<dbReference type="FunFam" id="3.40.50.300:FF:000134">
    <property type="entry name" value="Iron-enterobactin ABC transporter ATP-binding protein"/>
    <property type="match status" value="1"/>
</dbReference>
<protein>
    <submittedName>
        <fullName evidence="6">ABC transporter ATP-binding protein</fullName>
    </submittedName>
</protein>
<dbReference type="InterPro" id="IPR027417">
    <property type="entry name" value="P-loop_NTPase"/>
</dbReference>
<dbReference type="PANTHER" id="PTHR42794:SF1">
    <property type="entry name" value="HEMIN IMPORT ATP-BINDING PROTEIN HMUV"/>
    <property type="match status" value="1"/>
</dbReference>
<evidence type="ECO:0000259" key="5">
    <source>
        <dbReference type="PROSITE" id="PS50893"/>
    </source>
</evidence>
<evidence type="ECO:0000256" key="2">
    <source>
        <dbReference type="ARBA" id="ARBA00022741"/>
    </source>
</evidence>
<reference evidence="6" key="1">
    <citation type="journal article" date="2020" name="mSystems">
        <title>Genome- and Community-Level Interaction Insights into Carbon Utilization and Element Cycling Functions of Hydrothermarchaeota in Hydrothermal Sediment.</title>
        <authorList>
            <person name="Zhou Z."/>
            <person name="Liu Y."/>
            <person name="Xu W."/>
            <person name="Pan J."/>
            <person name="Luo Z.H."/>
            <person name="Li M."/>
        </authorList>
    </citation>
    <scope>NUCLEOTIDE SEQUENCE [LARGE SCALE GENOMIC DNA]</scope>
    <source>
        <strain evidence="6">SpSt-774</strain>
    </source>
</reference>
<dbReference type="SMART" id="SM00382">
    <property type="entry name" value="AAA"/>
    <property type="match status" value="1"/>
</dbReference>
<sequence length="256" mass="29146">MNIIELKNVCFAYNSSEVIRNLSCTFKESMLTGIIGPNGAGKSTLLRIIGGILTKFQGEVLILGEDLKEIKPLKRAEKIGFVPQETNFTLNYRVEDIVAMGRYPYLKPFKSLGREDLLAVEEALECTELTEFRKRPILSLSAGERQRVIIARALAQRPRILLLDEPTSHLDLHHQWTIMEILKNLTTQKMTVIIVHHDLNLASLYCSHLLLMSEGRIYAQGTPIEIITPENLKNVYKTEIEIIFHPVKKIPQVLMK</sequence>
<dbReference type="PROSITE" id="PS00211">
    <property type="entry name" value="ABC_TRANSPORTER_1"/>
    <property type="match status" value="1"/>
</dbReference>
<dbReference type="InterPro" id="IPR017871">
    <property type="entry name" value="ABC_transporter-like_CS"/>
</dbReference>
<dbReference type="AlphaFoldDB" id="A0A7C4TAM9"/>
<dbReference type="CDD" id="cd03235">
    <property type="entry name" value="ABC_Metallic_Cations"/>
    <property type="match status" value="1"/>
</dbReference>
<evidence type="ECO:0000256" key="3">
    <source>
        <dbReference type="ARBA" id="ARBA00022840"/>
    </source>
</evidence>
<dbReference type="PANTHER" id="PTHR42794">
    <property type="entry name" value="HEMIN IMPORT ATP-BINDING PROTEIN HMUV"/>
    <property type="match status" value="1"/>
</dbReference>
<dbReference type="EMBL" id="DTGZ01000032">
    <property type="protein sequence ID" value="HGV97008.1"/>
    <property type="molecule type" value="Genomic_DNA"/>
</dbReference>
<dbReference type="Pfam" id="PF00005">
    <property type="entry name" value="ABC_tran"/>
    <property type="match status" value="1"/>
</dbReference>
<feature type="domain" description="ABC transporter" evidence="5">
    <location>
        <begin position="4"/>
        <end position="239"/>
    </location>
</feature>
<keyword evidence="2" id="KW-0547">Nucleotide-binding</keyword>
<evidence type="ECO:0000256" key="1">
    <source>
        <dbReference type="ARBA" id="ARBA00022448"/>
    </source>
</evidence>
<dbReference type="Gene3D" id="3.40.50.300">
    <property type="entry name" value="P-loop containing nucleotide triphosphate hydrolases"/>
    <property type="match status" value="1"/>
</dbReference>
<keyword evidence="1" id="KW-0813">Transport</keyword>
<dbReference type="SUPFAM" id="SSF52540">
    <property type="entry name" value="P-loop containing nucleoside triphosphate hydrolases"/>
    <property type="match status" value="1"/>
</dbReference>
<evidence type="ECO:0000256" key="4">
    <source>
        <dbReference type="ARBA" id="ARBA00022967"/>
    </source>
</evidence>
<proteinExistence type="predicted"/>
<keyword evidence="4" id="KW-1278">Translocase</keyword>